<dbReference type="InterPro" id="IPR014027">
    <property type="entry name" value="UDP-Glc/GDP-Man_DH_C"/>
</dbReference>
<feature type="binding site" evidence="10">
    <location>
        <begin position="159"/>
        <end position="162"/>
    </location>
    <ligand>
        <name>substrate</name>
    </ligand>
</feature>
<reference evidence="13 14" key="1">
    <citation type="submission" date="2015-04" db="EMBL/GenBank/DDBJ databases">
        <title>Lasius niger genome sequencing.</title>
        <authorList>
            <person name="Konorov E.A."/>
            <person name="Nikitin M.A."/>
            <person name="Kirill M.V."/>
            <person name="Chang P."/>
        </authorList>
    </citation>
    <scope>NUCLEOTIDE SEQUENCE [LARGE SCALE GENOMIC DNA]</scope>
    <source>
        <tissue evidence="13">Whole</tissue>
    </source>
</reference>
<dbReference type="STRING" id="67767.A0A0J7KHU4"/>
<dbReference type="PIRSF" id="PIRSF000124">
    <property type="entry name" value="UDPglc_GDPman_dh"/>
    <property type="match status" value="1"/>
</dbReference>
<evidence type="ECO:0000256" key="9">
    <source>
        <dbReference type="PIRSR" id="PIRSR500134-1"/>
    </source>
</evidence>
<dbReference type="InterPro" id="IPR028357">
    <property type="entry name" value="UDPglc_DH_bac"/>
</dbReference>
<dbReference type="InterPro" id="IPR001732">
    <property type="entry name" value="UDP-Glc/GDP-Man_DH_N"/>
</dbReference>
<dbReference type="EMBL" id="LBMM01007375">
    <property type="protein sequence ID" value="KMQ89786.1"/>
    <property type="molecule type" value="Genomic_DNA"/>
</dbReference>
<feature type="binding site" evidence="11">
    <location>
        <position position="129"/>
    </location>
    <ligand>
        <name>NAD(+)</name>
        <dbReference type="ChEBI" id="CHEBI:57540"/>
    </ligand>
</feature>
<evidence type="ECO:0000313" key="14">
    <source>
        <dbReference type="Proteomes" id="UP000036403"/>
    </source>
</evidence>
<dbReference type="NCBIfam" id="TIGR03026">
    <property type="entry name" value="NDP-sugDHase"/>
    <property type="match status" value="1"/>
</dbReference>
<dbReference type="OrthoDB" id="5059218at2759"/>
<feature type="binding site" evidence="11">
    <location>
        <position position="162"/>
    </location>
    <ligand>
        <name>NAD(+)</name>
        <dbReference type="ChEBI" id="CHEBI:57540"/>
    </ligand>
</feature>
<protein>
    <recommendedName>
        <fullName evidence="4 8">UDP-glucose 6-dehydrogenase</fullName>
        <ecNumber evidence="3 8">1.1.1.22</ecNumber>
    </recommendedName>
</protein>
<dbReference type="InterPro" id="IPR017476">
    <property type="entry name" value="UDP-Glc/GDP-Man"/>
</dbReference>
<dbReference type="AlphaFoldDB" id="A0A0J7KHU4"/>
<feature type="binding site" evidence="11">
    <location>
        <position position="344"/>
    </location>
    <ligand>
        <name>NAD(+)</name>
        <dbReference type="ChEBI" id="CHEBI:57540"/>
    </ligand>
</feature>
<evidence type="ECO:0000256" key="8">
    <source>
        <dbReference type="PIRNR" id="PIRNR000124"/>
    </source>
</evidence>
<dbReference type="SUPFAM" id="SSF52413">
    <property type="entry name" value="UDP-glucose/GDP-mannose dehydrogenase C-terminal domain"/>
    <property type="match status" value="1"/>
</dbReference>
<dbReference type="GO" id="GO:0003979">
    <property type="term" value="F:UDP-glucose 6-dehydrogenase activity"/>
    <property type="evidence" value="ECO:0007669"/>
    <property type="project" value="UniProtKB-EC"/>
</dbReference>
<dbReference type="Gene3D" id="3.40.50.720">
    <property type="entry name" value="NAD(P)-binding Rossmann-like Domain"/>
    <property type="match status" value="2"/>
</dbReference>
<organism evidence="13 14">
    <name type="scientific">Lasius niger</name>
    <name type="common">Black garden ant</name>
    <dbReference type="NCBI Taxonomy" id="67767"/>
    <lineage>
        <taxon>Eukaryota</taxon>
        <taxon>Metazoa</taxon>
        <taxon>Ecdysozoa</taxon>
        <taxon>Arthropoda</taxon>
        <taxon>Hexapoda</taxon>
        <taxon>Insecta</taxon>
        <taxon>Pterygota</taxon>
        <taxon>Neoptera</taxon>
        <taxon>Endopterygota</taxon>
        <taxon>Hymenoptera</taxon>
        <taxon>Apocrita</taxon>
        <taxon>Aculeata</taxon>
        <taxon>Formicoidea</taxon>
        <taxon>Formicidae</taxon>
        <taxon>Formicinae</taxon>
        <taxon>Lasius</taxon>
        <taxon>Lasius</taxon>
    </lineage>
</organism>
<keyword evidence="14" id="KW-1185">Reference proteome</keyword>
<comment type="caution">
    <text evidence="13">The sequence shown here is derived from an EMBL/GenBank/DDBJ whole genome shotgun (WGS) entry which is preliminary data.</text>
</comment>
<feature type="binding site" evidence="10">
    <location>
        <position position="220"/>
    </location>
    <ligand>
        <name>substrate</name>
    </ligand>
</feature>
<accession>A0A0J7KHU4</accession>
<evidence type="ECO:0000256" key="4">
    <source>
        <dbReference type="ARBA" id="ARBA00015132"/>
    </source>
</evidence>
<dbReference type="PANTHER" id="PTHR43750:SF3">
    <property type="entry name" value="UDP-GLUCOSE 6-DEHYDROGENASE TUAD"/>
    <property type="match status" value="1"/>
</dbReference>
<dbReference type="InterPro" id="IPR008927">
    <property type="entry name" value="6-PGluconate_DH-like_C_sf"/>
</dbReference>
<feature type="binding site" evidence="11">
    <location>
        <position position="86"/>
    </location>
    <ligand>
        <name>NAD(+)</name>
        <dbReference type="ChEBI" id="CHEBI:57540"/>
    </ligand>
</feature>
<feature type="binding site" evidence="10">
    <location>
        <position position="337"/>
    </location>
    <ligand>
        <name>substrate</name>
    </ligand>
</feature>
<evidence type="ECO:0000313" key="13">
    <source>
        <dbReference type="EMBL" id="KMQ89786.1"/>
    </source>
</evidence>
<keyword evidence="6 8" id="KW-0520">NAD</keyword>
<gene>
    <name evidence="13" type="ORF">RF55_10538</name>
</gene>
<evidence type="ECO:0000256" key="5">
    <source>
        <dbReference type="ARBA" id="ARBA00023002"/>
    </source>
</evidence>
<dbReference type="SUPFAM" id="SSF48179">
    <property type="entry name" value="6-phosphogluconate dehydrogenase C-terminal domain-like"/>
    <property type="match status" value="1"/>
</dbReference>
<dbReference type="Gene3D" id="1.20.5.100">
    <property type="entry name" value="Cytochrome c1, transmembrane anchor, C-terminal"/>
    <property type="match status" value="1"/>
</dbReference>
<feature type="binding site" evidence="11">
    <location>
        <position position="35"/>
    </location>
    <ligand>
        <name>NAD(+)</name>
        <dbReference type="ChEBI" id="CHEBI:57540"/>
    </ligand>
</feature>
<dbReference type="PIRSF" id="PIRSF500134">
    <property type="entry name" value="UDPglc_DH_bac"/>
    <property type="match status" value="1"/>
</dbReference>
<comment type="function">
    <text evidence="8">Involved in the biosynthesis of glycosaminoglycans; hyaluronan, chondroitin sulfate, and heparan sulfate.</text>
</comment>
<evidence type="ECO:0000256" key="10">
    <source>
        <dbReference type="PIRSR" id="PIRSR500134-2"/>
    </source>
</evidence>
<name>A0A0J7KHU4_LASNI</name>
<evidence type="ECO:0000256" key="3">
    <source>
        <dbReference type="ARBA" id="ARBA00012954"/>
    </source>
</evidence>
<dbReference type="GO" id="GO:0006065">
    <property type="term" value="P:UDP-glucuronate biosynthetic process"/>
    <property type="evidence" value="ECO:0007669"/>
    <property type="project" value="UniProtKB-UniPathway"/>
</dbReference>
<dbReference type="Proteomes" id="UP000036403">
    <property type="component" value="Unassembled WGS sequence"/>
</dbReference>
<comment type="pathway">
    <text evidence="1">Nucleotide-sugar biosynthesis; UDP-alpha-D-glucuronate biosynthesis; UDP-alpha-D-glucuronate from UDP-alpha-D-glucose: step 1/1.</text>
</comment>
<dbReference type="GO" id="GO:0000271">
    <property type="term" value="P:polysaccharide biosynthetic process"/>
    <property type="evidence" value="ECO:0007669"/>
    <property type="project" value="InterPro"/>
</dbReference>
<feature type="binding site" evidence="10">
    <location>
        <begin position="265"/>
        <end position="269"/>
    </location>
    <ligand>
        <name>substrate</name>
    </ligand>
</feature>
<dbReference type="SMART" id="SM00984">
    <property type="entry name" value="UDPG_MGDP_dh_C"/>
    <property type="match status" value="1"/>
</dbReference>
<evidence type="ECO:0000256" key="7">
    <source>
        <dbReference type="ARBA" id="ARBA00047473"/>
    </source>
</evidence>
<evidence type="ECO:0000256" key="1">
    <source>
        <dbReference type="ARBA" id="ARBA00004701"/>
    </source>
</evidence>
<comment type="catalytic activity">
    <reaction evidence="7 8">
        <text>UDP-alpha-D-glucose + 2 NAD(+) + H2O = UDP-alpha-D-glucuronate + 2 NADH + 3 H(+)</text>
        <dbReference type="Rhea" id="RHEA:23596"/>
        <dbReference type="ChEBI" id="CHEBI:15377"/>
        <dbReference type="ChEBI" id="CHEBI:15378"/>
        <dbReference type="ChEBI" id="CHEBI:57540"/>
        <dbReference type="ChEBI" id="CHEBI:57945"/>
        <dbReference type="ChEBI" id="CHEBI:58052"/>
        <dbReference type="ChEBI" id="CHEBI:58885"/>
        <dbReference type="EC" id="1.1.1.22"/>
    </reaction>
</comment>
<dbReference type="PANTHER" id="PTHR43750">
    <property type="entry name" value="UDP-GLUCOSE 6-DEHYDROGENASE TUAD"/>
    <property type="match status" value="1"/>
</dbReference>
<evidence type="ECO:0000256" key="11">
    <source>
        <dbReference type="PIRSR" id="PIRSR500134-3"/>
    </source>
</evidence>
<dbReference type="PaxDb" id="67767-A0A0J7KHU4"/>
<dbReference type="GO" id="GO:0051287">
    <property type="term" value="F:NAD binding"/>
    <property type="evidence" value="ECO:0007669"/>
    <property type="project" value="InterPro"/>
</dbReference>
<dbReference type="Pfam" id="PF03721">
    <property type="entry name" value="UDPG_MGDP_dh_N"/>
    <property type="match status" value="1"/>
</dbReference>
<dbReference type="Pfam" id="PF03720">
    <property type="entry name" value="UDPG_MGDP_dh_C"/>
    <property type="match status" value="1"/>
</dbReference>
<feature type="active site" description="Nucleophile" evidence="9">
    <location>
        <position position="276"/>
    </location>
</feature>
<evidence type="ECO:0000259" key="12">
    <source>
        <dbReference type="SMART" id="SM00984"/>
    </source>
</evidence>
<dbReference type="InterPro" id="IPR036220">
    <property type="entry name" value="UDP-Glc/GDP-Man_DH_C_sf"/>
</dbReference>
<dbReference type="UniPathway" id="UPA00038">
    <property type="reaction ID" value="UER00491"/>
</dbReference>
<feature type="binding site" evidence="11">
    <location>
        <position position="279"/>
    </location>
    <ligand>
        <name>NAD(+)</name>
        <dbReference type="ChEBI" id="CHEBI:57540"/>
    </ligand>
</feature>
<dbReference type="InterPro" id="IPR014026">
    <property type="entry name" value="UDP-Glc/GDP-Man_DH_dimer"/>
</dbReference>
<dbReference type="SUPFAM" id="SSF51735">
    <property type="entry name" value="NAD(P)-binding Rossmann-fold domains"/>
    <property type="match status" value="1"/>
</dbReference>
<comment type="similarity">
    <text evidence="2 8">Belongs to the UDP-glucose/GDP-mannose dehydrogenase family.</text>
</comment>
<dbReference type="EC" id="1.1.1.22" evidence="3 8"/>
<dbReference type="Pfam" id="PF00984">
    <property type="entry name" value="UDPG_MGDP_dh"/>
    <property type="match status" value="1"/>
</dbReference>
<evidence type="ECO:0000256" key="2">
    <source>
        <dbReference type="ARBA" id="ARBA00006601"/>
    </source>
</evidence>
<sequence length="465" mass="50486">MKLVVIGGGYVGLVSAVCFAKLQAEVVVLEKNKERLAALKRGESPIYEPGLSEALTAEIQSKRLSFTDSYQEALIDAEAVFIAVGTPTITNITSSQKEDKADLSQVFDAASSIAKYCQSSKLLVVTKSTVPVGTGRDLVDFLKKERPDVDFTLASNPEFLREGTALSDFMNPDRILIGLYADKAEESDRIKDLFKKLYAGLTQDKERLFFVSLESAELSKCASNAFLAMKVGFINEMADLCEATGADVLEVAKAMGLDERIGSRFLNPGPGVGGSCFPKDSRALAATARLHDLTTELVQAAIESNERRKIQLSKRVVERLGGDVKGKIIGVLGVSFKAGTDDVRDAPALSMLPYLLKAGAVLQVYDPCGMENAQAVFERTGVIKGVAHALKWMQDPEEVAEGADLVLLLTEWEAFKSLSPDALGKRMRGKKILDYRNFLDVLAFQKAGLEIEGLGRGNLVREHHG</sequence>
<feature type="binding site" evidence="10">
    <location>
        <position position="273"/>
    </location>
    <ligand>
        <name>substrate</name>
    </ligand>
</feature>
<feature type="domain" description="UDP-glucose/GDP-mannose dehydrogenase C-terminal" evidence="12">
    <location>
        <begin position="330"/>
        <end position="441"/>
    </location>
</feature>
<dbReference type="InterPro" id="IPR036291">
    <property type="entry name" value="NAD(P)-bd_dom_sf"/>
</dbReference>
<evidence type="ECO:0000256" key="6">
    <source>
        <dbReference type="ARBA" id="ARBA00023027"/>
    </source>
</evidence>
<keyword evidence="5 8" id="KW-0560">Oxidoreductase</keyword>
<proteinExistence type="inferred from homology"/>